<dbReference type="InterPro" id="IPR036322">
    <property type="entry name" value="WD40_repeat_dom_sf"/>
</dbReference>
<feature type="region of interest" description="Disordered" evidence="1">
    <location>
        <begin position="578"/>
        <end position="691"/>
    </location>
</feature>
<keyword evidence="2" id="KW-0812">Transmembrane</keyword>
<organism evidence="3 4">
    <name type="scientific">Panaeolus cyanescens</name>
    <dbReference type="NCBI Taxonomy" id="181874"/>
    <lineage>
        <taxon>Eukaryota</taxon>
        <taxon>Fungi</taxon>
        <taxon>Dikarya</taxon>
        <taxon>Basidiomycota</taxon>
        <taxon>Agaricomycotina</taxon>
        <taxon>Agaricomycetes</taxon>
        <taxon>Agaricomycetidae</taxon>
        <taxon>Agaricales</taxon>
        <taxon>Agaricineae</taxon>
        <taxon>Galeropsidaceae</taxon>
        <taxon>Panaeolus</taxon>
    </lineage>
</organism>
<protein>
    <submittedName>
        <fullName evidence="3">Uncharacterized protein</fullName>
    </submittedName>
</protein>
<dbReference type="InterPro" id="IPR015943">
    <property type="entry name" value="WD40/YVTN_repeat-like_dom_sf"/>
</dbReference>
<feature type="transmembrane region" description="Helical" evidence="2">
    <location>
        <begin position="738"/>
        <end position="758"/>
    </location>
</feature>
<comment type="caution">
    <text evidence="3">The sequence shown here is derived from an EMBL/GenBank/DDBJ whole genome shotgun (WGS) entry which is preliminary data.</text>
</comment>
<proteinExistence type="predicted"/>
<evidence type="ECO:0000313" key="4">
    <source>
        <dbReference type="Proteomes" id="UP000284842"/>
    </source>
</evidence>
<dbReference type="Gene3D" id="2.130.10.10">
    <property type="entry name" value="YVTN repeat-like/Quinoprotein amine dehydrogenase"/>
    <property type="match status" value="1"/>
</dbReference>
<keyword evidence="2" id="KW-1133">Transmembrane helix</keyword>
<feature type="compositionally biased region" description="Polar residues" evidence="1">
    <location>
        <begin position="644"/>
        <end position="657"/>
    </location>
</feature>
<keyword evidence="4" id="KW-1185">Reference proteome</keyword>
<feature type="transmembrane region" description="Helical" evidence="2">
    <location>
        <begin position="708"/>
        <end position="731"/>
    </location>
</feature>
<dbReference type="InParanoid" id="A0A409VJX7"/>
<dbReference type="SUPFAM" id="SSF50978">
    <property type="entry name" value="WD40 repeat-like"/>
    <property type="match status" value="1"/>
</dbReference>
<gene>
    <name evidence="3" type="ORF">CVT24_007065</name>
</gene>
<evidence type="ECO:0000256" key="1">
    <source>
        <dbReference type="SAM" id="MobiDB-lite"/>
    </source>
</evidence>
<name>A0A409VJX7_9AGAR</name>
<sequence>MDTLIQVPHESSLSENISQFTSSFVFPEAGRHTHVLVTRGAESKVYVVKASCRGRFIALGYDGGTLDIVQSTGTNPILKRIDIGQHTIRALAWHTKEEDTIFVGTGAGEVIRIRLDLDGRPNYVHRQFVGGNVTSMNVSKNSDKLVLAMGRSVVIIDKPLLVDALGNHLENKTFHLHPDLPAEDPSTLTSPMMTQFLDDDWVVAGYMGSFGLWLIPSRGSKRQIEPRVPGTIYAGSALSPSGKTMAIYKATGGLDWYSLPAGRWYGSVPGDSIIAEQLRVHSVSQLVQIAFVNEHIVMAGSVKGVVTFWKETEPLPIKTVRIASEHSIIPTVSVFKLNLMTFGLAVIQYNRTSNTLPTLVCLKINNILEDTTSEAPSNSARIPLPQAWSSPNIAVPHAANGQPTSLISPPVLMDAVQIHSERPAPIIPPSPAIPESVTPTAPLMQSDMPRTPPLPASTLRETAFTPQTRDSVGDQRPTVVSQAPPTLIPVQEDIAAPTNQQTPSSTRHVPASGTPHIEDPAPVQPLPHQVLEPVEVGRRRGGRLSDLTTFQPEFRAIKEEDGTQEALVMTMFDSPANPFTSSSRIQSAAQTAGEPSRAWDDVDVDQLGDRLPRPMSPLSGIQTPSERSKGKRRVGWHMDIPIGSSGQQIAGPSTPSAPGSYPRTPETRTRQEVKEEETDSDTDNEDVPADARRENKGKVGHGAMLVDLFWTLLVLLYEVVRWGLSLLVLNLIPRILNLVFWCAAIVGVVSVALVYFLGYHRLNAAGDALFKAEYGWFLDVKRDITRFVMQATDQSCEDPCLCNGRSIQLCTVTFPSSPQMESSEVSRVPSMITTLPASLTQALTSQEKTDLHDGEMKTGDVSLVDKEYTLVTKADDGIMRKDVVVVSTDPGSPQTTQA</sequence>
<dbReference type="AlphaFoldDB" id="A0A409VJX7"/>
<feature type="compositionally biased region" description="Polar residues" evidence="1">
    <location>
        <begin position="578"/>
        <end position="590"/>
    </location>
</feature>
<feature type="compositionally biased region" description="Acidic residues" evidence="1">
    <location>
        <begin position="674"/>
        <end position="688"/>
    </location>
</feature>
<evidence type="ECO:0000256" key="2">
    <source>
        <dbReference type="SAM" id="Phobius"/>
    </source>
</evidence>
<dbReference type="OrthoDB" id="3238562at2759"/>
<dbReference type="STRING" id="181874.A0A409VJX7"/>
<reference evidence="3 4" key="1">
    <citation type="journal article" date="2018" name="Evol. Lett.">
        <title>Horizontal gene cluster transfer increased hallucinogenic mushroom diversity.</title>
        <authorList>
            <person name="Reynolds H.T."/>
            <person name="Vijayakumar V."/>
            <person name="Gluck-Thaler E."/>
            <person name="Korotkin H.B."/>
            <person name="Matheny P.B."/>
            <person name="Slot J.C."/>
        </authorList>
    </citation>
    <scope>NUCLEOTIDE SEQUENCE [LARGE SCALE GENOMIC DNA]</scope>
    <source>
        <strain evidence="3 4">2629</strain>
    </source>
</reference>
<dbReference type="EMBL" id="NHTK01006041">
    <property type="protein sequence ID" value="PPQ66516.1"/>
    <property type="molecule type" value="Genomic_DNA"/>
</dbReference>
<evidence type="ECO:0000313" key="3">
    <source>
        <dbReference type="EMBL" id="PPQ66516.1"/>
    </source>
</evidence>
<keyword evidence="2" id="KW-0472">Membrane</keyword>
<dbReference type="Proteomes" id="UP000284842">
    <property type="component" value="Unassembled WGS sequence"/>
</dbReference>
<accession>A0A409VJX7</accession>